<evidence type="ECO:0000256" key="7">
    <source>
        <dbReference type="ARBA" id="ARBA00022827"/>
    </source>
</evidence>
<organism evidence="12 13">
    <name type="scientific">Pseudochelatococcus lubricantis</name>
    <dbReference type="NCBI Taxonomy" id="1538102"/>
    <lineage>
        <taxon>Bacteria</taxon>
        <taxon>Pseudomonadati</taxon>
        <taxon>Pseudomonadota</taxon>
        <taxon>Alphaproteobacteria</taxon>
        <taxon>Hyphomicrobiales</taxon>
        <taxon>Chelatococcaceae</taxon>
        <taxon>Pseudochelatococcus</taxon>
    </lineage>
</organism>
<dbReference type="InterPro" id="IPR024932">
    <property type="entry name" value="ApbE"/>
</dbReference>
<comment type="caution">
    <text evidence="12">The sequence shown here is derived from an EMBL/GenBank/DDBJ whole genome shotgun (WGS) entry which is preliminary data.</text>
</comment>
<evidence type="ECO:0000256" key="1">
    <source>
        <dbReference type="ARBA" id="ARBA00001946"/>
    </source>
</evidence>
<accession>A0ABX0V3P7</accession>
<keyword evidence="6 11" id="KW-0479">Metal-binding</keyword>
<dbReference type="Proteomes" id="UP001429580">
    <property type="component" value="Unassembled WGS sequence"/>
</dbReference>
<keyword evidence="8 11" id="KW-0460">Magnesium</keyword>
<evidence type="ECO:0000313" key="13">
    <source>
        <dbReference type="Proteomes" id="UP001429580"/>
    </source>
</evidence>
<evidence type="ECO:0000256" key="2">
    <source>
        <dbReference type="ARBA" id="ARBA00011955"/>
    </source>
</evidence>
<evidence type="ECO:0000256" key="11">
    <source>
        <dbReference type="PIRNR" id="PIRNR006268"/>
    </source>
</evidence>
<comment type="catalytic activity">
    <reaction evidence="10 11">
        <text>L-threonyl-[protein] + FAD = FMN-L-threonyl-[protein] + AMP + H(+)</text>
        <dbReference type="Rhea" id="RHEA:36847"/>
        <dbReference type="Rhea" id="RHEA-COMP:11060"/>
        <dbReference type="Rhea" id="RHEA-COMP:11061"/>
        <dbReference type="ChEBI" id="CHEBI:15378"/>
        <dbReference type="ChEBI" id="CHEBI:30013"/>
        <dbReference type="ChEBI" id="CHEBI:57692"/>
        <dbReference type="ChEBI" id="CHEBI:74257"/>
        <dbReference type="ChEBI" id="CHEBI:456215"/>
        <dbReference type="EC" id="2.7.1.180"/>
    </reaction>
</comment>
<keyword evidence="13" id="KW-1185">Reference proteome</keyword>
<dbReference type="EMBL" id="JAASQI010000010">
    <property type="protein sequence ID" value="NIJ59752.1"/>
    <property type="molecule type" value="Genomic_DNA"/>
</dbReference>
<gene>
    <name evidence="12" type="ORF">FHS82_003613</name>
</gene>
<reference evidence="12 13" key="1">
    <citation type="submission" date="2020-03" db="EMBL/GenBank/DDBJ databases">
        <title>Genomic Encyclopedia of Type Strains, Phase IV (KMG-IV): sequencing the most valuable type-strain genomes for metagenomic binning, comparative biology and taxonomic classification.</title>
        <authorList>
            <person name="Goeker M."/>
        </authorList>
    </citation>
    <scope>NUCLEOTIDE SEQUENCE [LARGE SCALE GENOMIC DNA]</scope>
    <source>
        <strain evidence="12 13">DSM 103870</strain>
    </source>
</reference>
<evidence type="ECO:0000256" key="4">
    <source>
        <dbReference type="ARBA" id="ARBA00022630"/>
    </source>
</evidence>
<evidence type="ECO:0000256" key="8">
    <source>
        <dbReference type="ARBA" id="ARBA00022842"/>
    </source>
</evidence>
<evidence type="ECO:0000256" key="10">
    <source>
        <dbReference type="ARBA" id="ARBA00048540"/>
    </source>
</evidence>
<dbReference type="PANTHER" id="PTHR30040:SF2">
    <property type="entry name" value="FAD:PROTEIN FMN TRANSFERASE"/>
    <property type="match status" value="1"/>
</dbReference>
<evidence type="ECO:0000256" key="5">
    <source>
        <dbReference type="ARBA" id="ARBA00022679"/>
    </source>
</evidence>
<dbReference type="InterPro" id="IPR003374">
    <property type="entry name" value="ApbE-like_sf"/>
</dbReference>
<evidence type="ECO:0000256" key="3">
    <source>
        <dbReference type="ARBA" id="ARBA00016337"/>
    </source>
</evidence>
<comment type="cofactor">
    <cofactor evidence="1">
        <name>Mg(2+)</name>
        <dbReference type="ChEBI" id="CHEBI:18420"/>
    </cofactor>
</comment>
<dbReference type="EC" id="2.7.1.180" evidence="2 11"/>
<keyword evidence="5 11" id="KW-0808">Transferase</keyword>
<protein>
    <recommendedName>
        <fullName evidence="3 11">FAD:protein FMN transferase</fullName>
        <ecNumber evidence="2 11">2.7.1.180</ecNumber>
    </recommendedName>
    <alternativeName>
        <fullName evidence="9 11">Flavin transferase</fullName>
    </alternativeName>
</protein>
<dbReference type="PIRSF" id="PIRSF006268">
    <property type="entry name" value="ApbE"/>
    <property type="match status" value="1"/>
</dbReference>
<keyword evidence="4 11" id="KW-0285">Flavoprotein</keyword>
<dbReference type="SUPFAM" id="SSF143631">
    <property type="entry name" value="ApbE-like"/>
    <property type="match status" value="1"/>
</dbReference>
<proteinExistence type="inferred from homology"/>
<dbReference type="Pfam" id="PF02424">
    <property type="entry name" value="ApbE"/>
    <property type="match status" value="1"/>
</dbReference>
<comment type="similarity">
    <text evidence="11">Belongs to the ApbE family.</text>
</comment>
<evidence type="ECO:0000313" key="12">
    <source>
        <dbReference type="EMBL" id="NIJ59752.1"/>
    </source>
</evidence>
<keyword evidence="12" id="KW-0449">Lipoprotein</keyword>
<dbReference type="Gene3D" id="3.10.520.10">
    <property type="entry name" value="ApbE-like domains"/>
    <property type="match status" value="1"/>
</dbReference>
<dbReference type="PANTHER" id="PTHR30040">
    <property type="entry name" value="THIAMINE BIOSYNTHESIS LIPOPROTEIN APBE"/>
    <property type="match status" value="1"/>
</dbReference>
<evidence type="ECO:0000256" key="9">
    <source>
        <dbReference type="ARBA" id="ARBA00031306"/>
    </source>
</evidence>
<name>A0ABX0V3P7_9HYPH</name>
<keyword evidence="7 11" id="KW-0274">FAD</keyword>
<sequence>MDERLHRRGMTRRRAITVIAAFAGLPLPAVAARPDLFANTGAAITFTDGIVTWHGQALGAPAQLILHHEDEDTARRLVGRIVAEAARLEAIFSLYRDASALSELNRTGVLAAPPGELVALLRQCRDFHAVSGGAFDPTVQPLWRLYSRHFAMMRSDPGGPSAAALAAARTLVGFEMVRFNRDRVAFARPGVAMTLNGIAQGFVTDRAVDMMKQAGMTSSLVDMGEIRAVGSRADGAPWRVGLARTGDTAPDKIIELTEAAVATSSAAGFHFDTSGRFSHLLDPRSGAAAARYARMSVIAPDATTADALSTAFSLMEPDAVRAITATRPGIAADFVLSS</sequence>
<dbReference type="RefSeq" id="WP_166955427.1">
    <property type="nucleotide sequence ID" value="NZ_JAASQI010000010.1"/>
</dbReference>
<evidence type="ECO:0000256" key="6">
    <source>
        <dbReference type="ARBA" id="ARBA00022723"/>
    </source>
</evidence>